<dbReference type="RefSeq" id="WP_068703658.1">
    <property type="nucleotide sequence ID" value="NZ_BDCR01000003.1"/>
</dbReference>
<evidence type="ECO:0000259" key="8">
    <source>
        <dbReference type="Pfam" id="PF14508"/>
    </source>
</evidence>
<dbReference type="InterPro" id="IPR014718">
    <property type="entry name" value="GH-type_carb-bd"/>
</dbReference>
<evidence type="ECO:0000256" key="5">
    <source>
        <dbReference type="ARBA" id="ARBA00023295"/>
    </source>
</evidence>
<keyword evidence="6" id="KW-0732">Signal</keyword>
<dbReference type="Gene3D" id="2.70.98.10">
    <property type="match status" value="1"/>
</dbReference>
<dbReference type="Proteomes" id="UP000076586">
    <property type="component" value="Unassembled WGS sequence"/>
</dbReference>
<dbReference type="InterPro" id="IPR017853">
    <property type="entry name" value="GH"/>
</dbReference>
<dbReference type="InterPro" id="IPR019563">
    <property type="entry name" value="GH97_catalytic"/>
</dbReference>
<comment type="caution">
    <text evidence="10">The sequence shown here is derived from an EMBL/GenBank/DDBJ whole genome shotgun (WGS) entry which is preliminary data.</text>
</comment>
<dbReference type="GO" id="GO:0016798">
    <property type="term" value="F:hydrolase activity, acting on glycosyl bonds"/>
    <property type="evidence" value="ECO:0007669"/>
    <property type="project" value="UniProtKB-KW"/>
</dbReference>
<keyword evidence="4" id="KW-0106">Calcium</keyword>
<dbReference type="AlphaFoldDB" id="A0A170ZQR1"/>
<name>A0A170ZQR1_9BACT</name>
<evidence type="ECO:0000256" key="4">
    <source>
        <dbReference type="ARBA" id="ARBA00022837"/>
    </source>
</evidence>
<dbReference type="GO" id="GO:0030246">
    <property type="term" value="F:carbohydrate binding"/>
    <property type="evidence" value="ECO:0007669"/>
    <property type="project" value="InterPro"/>
</dbReference>
<evidence type="ECO:0000256" key="1">
    <source>
        <dbReference type="ARBA" id="ARBA00001913"/>
    </source>
</evidence>
<gene>
    <name evidence="10" type="ORF">PJIAN_3232</name>
</gene>
<dbReference type="InterPro" id="IPR052720">
    <property type="entry name" value="Glycosyl_hydrolase_97"/>
</dbReference>
<evidence type="ECO:0000256" key="3">
    <source>
        <dbReference type="ARBA" id="ARBA00022801"/>
    </source>
</evidence>
<keyword evidence="3" id="KW-0378">Hydrolase</keyword>
<feature type="domain" description="Glycosyl-hydrolase 97 N-terminal" evidence="8">
    <location>
        <begin position="27"/>
        <end position="292"/>
    </location>
</feature>
<dbReference type="PANTHER" id="PTHR35803">
    <property type="entry name" value="GLUCAN 1,4-ALPHA-GLUCOSIDASE SUSB-RELATED"/>
    <property type="match status" value="1"/>
</dbReference>
<sequence>MKPFSFLCSLLLCAACVTTISAKEFAVQSPDKSITLKVSVDKTISWTVDCNKQTVIMPSVISLTLQGEAPLGVNPSVKTSKINTVNNIISAPVYKKKEITDNYNELIINFKDYYSLLFRAYNDGVAYRWVLNRAGEVVVSNEDARFNFDANYAAYIPYANSGANNVYQCSFENTYKHFNIGQMEDKPTYTPILIELKNKIKCAITEADLEDYPGMFLRLNKSTKQGFVSDFAPFPLEEKQGGYNNIQSLVTKGGDFIAKTKGNRSFPWRALIIFKEDKDLLNNDMVYKLAAPSRVQDTEWIKPGQLAWDWWNNWNLEGVDFKAGINTETYKHYIDFASKYNISYVLLDEGWAAKGQLINTIPEIDLPAIIDYAKSKNVGVILWCGWVPLNQNMEQVFEHYSKMGVKGFKIDFMDRDDQKVVNFYYKVAQLGAQHHMLIDFHGAYKPTGLQRTYPNVINFEGVYGMEQLKWNNPDMPQNDVLISYIRMLSGPLDYTPGAMRNASKDSFRPIVGQPMSQGTRCHQLGLYVVFEAPLCMLADSPSNYEKESECTKFISQIPTTFDQTIALGGEVGNYSVIARKKGNNWYIGAINNWDKRDITIDFSFLGPGKWKAEVFKDGINANNNGNDYKREFLNISDQSHLAVHLAEGGGWAAIVRAE</sequence>
<dbReference type="InterPro" id="IPR013780">
    <property type="entry name" value="Glyco_hydro_b"/>
</dbReference>
<feature type="signal peptide" evidence="6">
    <location>
        <begin position="1"/>
        <end position="22"/>
    </location>
</feature>
<reference evidence="11" key="2">
    <citation type="journal article" date="2017" name="Genome Announc.">
        <title>Draft genome sequence of Paludibacter jiangxiensis NM7(T), a propionate-producing fermentative bacterium.</title>
        <authorList>
            <person name="Qiu Y.-L."/>
            <person name="Tourlousse D.M."/>
            <person name="Matsuura N."/>
            <person name="Ohashi A."/>
            <person name="Sekiguchi Y."/>
        </authorList>
    </citation>
    <scope>NUCLEOTIDE SEQUENCE [LARGE SCALE GENOMIC DNA]</scope>
    <source>
        <strain evidence="11">NM7</strain>
    </source>
</reference>
<dbReference type="SUPFAM" id="SSF51445">
    <property type="entry name" value="(Trans)glycosidases"/>
    <property type="match status" value="1"/>
</dbReference>
<evidence type="ECO:0000256" key="2">
    <source>
        <dbReference type="ARBA" id="ARBA00011245"/>
    </source>
</evidence>
<dbReference type="InterPro" id="IPR029486">
    <property type="entry name" value="GH97_N"/>
</dbReference>
<dbReference type="STRING" id="681398.PJIAN_3232"/>
<dbReference type="Gene3D" id="2.60.40.1180">
    <property type="entry name" value="Golgi alpha-mannosidase II"/>
    <property type="match status" value="1"/>
</dbReference>
<evidence type="ECO:0000259" key="9">
    <source>
        <dbReference type="Pfam" id="PF14509"/>
    </source>
</evidence>
<dbReference type="Pfam" id="PF14509">
    <property type="entry name" value="GH97_C"/>
    <property type="match status" value="1"/>
</dbReference>
<dbReference type="InterPro" id="IPR029483">
    <property type="entry name" value="GH97_C"/>
</dbReference>
<accession>A0A170ZQR1</accession>
<dbReference type="InterPro" id="IPR013785">
    <property type="entry name" value="Aldolase_TIM"/>
</dbReference>
<comment type="subunit">
    <text evidence="2">Monomer.</text>
</comment>
<dbReference type="OrthoDB" id="1109141at2"/>
<feature type="chain" id="PRO_5007905074" evidence="6">
    <location>
        <begin position="23"/>
        <end position="658"/>
    </location>
</feature>
<feature type="domain" description="Glycosyl-hydrolase 97 C-terminal oligomerisation" evidence="9">
    <location>
        <begin position="560"/>
        <end position="654"/>
    </location>
</feature>
<evidence type="ECO:0000313" key="11">
    <source>
        <dbReference type="Proteomes" id="UP000076586"/>
    </source>
</evidence>
<dbReference type="EMBL" id="BDCR01000003">
    <property type="protein sequence ID" value="GAT62921.1"/>
    <property type="molecule type" value="Genomic_DNA"/>
</dbReference>
<keyword evidence="5" id="KW-0326">Glycosidase</keyword>
<reference evidence="11" key="1">
    <citation type="submission" date="2016-04" db="EMBL/GenBank/DDBJ databases">
        <title>Draft genome sequence of Paludibacter jiangxiensis strain NM7.</title>
        <authorList>
            <person name="Qiu Y."/>
            <person name="Matsuura N."/>
            <person name="Ohashi A."/>
            <person name="Tourlousse M.D."/>
            <person name="Sekiguchi Y."/>
        </authorList>
    </citation>
    <scope>NUCLEOTIDE SEQUENCE [LARGE SCALE GENOMIC DNA]</scope>
    <source>
        <strain evidence="11">NM7</strain>
    </source>
</reference>
<organism evidence="10 11">
    <name type="scientific">Paludibacter jiangxiensis</name>
    <dbReference type="NCBI Taxonomy" id="681398"/>
    <lineage>
        <taxon>Bacteria</taxon>
        <taxon>Pseudomonadati</taxon>
        <taxon>Bacteroidota</taxon>
        <taxon>Bacteroidia</taxon>
        <taxon>Bacteroidales</taxon>
        <taxon>Paludibacteraceae</taxon>
        <taxon>Paludibacter</taxon>
    </lineage>
</organism>
<dbReference type="Gene3D" id="3.20.20.70">
    <property type="entry name" value="Aldolase class I"/>
    <property type="match status" value="1"/>
</dbReference>
<keyword evidence="11" id="KW-1185">Reference proteome</keyword>
<dbReference type="Pfam" id="PF14508">
    <property type="entry name" value="GH97_N"/>
    <property type="match status" value="1"/>
</dbReference>
<evidence type="ECO:0000256" key="6">
    <source>
        <dbReference type="SAM" id="SignalP"/>
    </source>
</evidence>
<dbReference type="PANTHER" id="PTHR35803:SF2">
    <property type="entry name" value="RETAINING ALPHA-GALACTOSIDASE"/>
    <property type="match status" value="1"/>
</dbReference>
<evidence type="ECO:0000313" key="10">
    <source>
        <dbReference type="EMBL" id="GAT62921.1"/>
    </source>
</evidence>
<comment type="cofactor">
    <cofactor evidence="1">
        <name>Ca(2+)</name>
        <dbReference type="ChEBI" id="CHEBI:29108"/>
    </cofactor>
</comment>
<proteinExistence type="predicted"/>
<evidence type="ECO:0000259" key="7">
    <source>
        <dbReference type="Pfam" id="PF10566"/>
    </source>
</evidence>
<feature type="domain" description="Glycosyl-hydrolase 97 catalytic" evidence="7">
    <location>
        <begin position="310"/>
        <end position="462"/>
    </location>
</feature>
<protein>
    <submittedName>
        <fullName evidence="10">Alpha-glucosidase</fullName>
    </submittedName>
</protein>
<dbReference type="Pfam" id="PF10566">
    <property type="entry name" value="Glyco_hydro_97"/>
    <property type="match status" value="1"/>
</dbReference>